<sequence length="123" mass="13764">MATAIEYGLIAAGISVAIIAVVGGISPTRSYTKYDKPRIVELEPDGVNMMRKGEMKAVVVDWTKRSYRSFFFSLNEKPPKVDRGTEFVTSCYSPKIERVERDYDYPASINMDYSAPGGYKISC</sequence>
<dbReference type="Proteomes" id="UP000178585">
    <property type="component" value="Unassembled WGS sequence"/>
</dbReference>
<accession>A0A1F4XWD7</accession>
<reference evidence="2 3" key="1">
    <citation type="journal article" date="2016" name="Nat. Commun.">
        <title>Thousands of microbial genomes shed light on interconnected biogeochemical processes in an aquifer system.</title>
        <authorList>
            <person name="Anantharaman K."/>
            <person name="Brown C.T."/>
            <person name="Hug L.A."/>
            <person name="Sharon I."/>
            <person name="Castelle C.J."/>
            <person name="Probst A.J."/>
            <person name="Thomas B.C."/>
            <person name="Singh A."/>
            <person name="Wilkins M.J."/>
            <person name="Karaoz U."/>
            <person name="Brodie E.L."/>
            <person name="Williams K.H."/>
            <person name="Hubbard S.S."/>
            <person name="Banfield J.F."/>
        </authorList>
    </citation>
    <scope>NUCLEOTIDE SEQUENCE [LARGE SCALE GENOMIC DNA]</scope>
</reference>
<dbReference type="AlphaFoldDB" id="A0A1F4XWD7"/>
<dbReference type="InterPro" id="IPR007047">
    <property type="entry name" value="Flp_Fap"/>
</dbReference>
<organism evidence="2 3">
    <name type="scientific">Candidatus Adlerbacteria bacterium RIFCSPLOWO2_01_FULL_54_21b</name>
    <dbReference type="NCBI Taxonomy" id="1797245"/>
    <lineage>
        <taxon>Bacteria</taxon>
        <taxon>Candidatus Adleribacteriota</taxon>
    </lineage>
</organism>
<evidence type="ECO:0000313" key="2">
    <source>
        <dbReference type="EMBL" id="OGC86019.1"/>
    </source>
</evidence>
<evidence type="ECO:0000313" key="3">
    <source>
        <dbReference type="Proteomes" id="UP000178585"/>
    </source>
</evidence>
<keyword evidence="1" id="KW-0472">Membrane</keyword>
<dbReference type="EMBL" id="MEWZ01000033">
    <property type="protein sequence ID" value="OGC86019.1"/>
    <property type="molecule type" value="Genomic_DNA"/>
</dbReference>
<evidence type="ECO:0000256" key="1">
    <source>
        <dbReference type="SAM" id="Phobius"/>
    </source>
</evidence>
<protein>
    <submittedName>
        <fullName evidence="2">Uncharacterized protein</fullName>
    </submittedName>
</protein>
<gene>
    <name evidence="2" type="ORF">A2949_01765</name>
</gene>
<name>A0A1F4XWD7_9BACT</name>
<dbReference type="Pfam" id="PF04964">
    <property type="entry name" value="Flp_Fap"/>
    <property type="match status" value="1"/>
</dbReference>
<comment type="caution">
    <text evidence="2">The sequence shown here is derived from an EMBL/GenBank/DDBJ whole genome shotgun (WGS) entry which is preliminary data.</text>
</comment>
<keyword evidence="1" id="KW-1133">Transmembrane helix</keyword>
<keyword evidence="1" id="KW-0812">Transmembrane</keyword>
<feature type="transmembrane region" description="Helical" evidence="1">
    <location>
        <begin position="6"/>
        <end position="26"/>
    </location>
</feature>
<proteinExistence type="predicted"/>